<dbReference type="EMBL" id="LGRX02033130">
    <property type="protein sequence ID" value="KAK3242705.1"/>
    <property type="molecule type" value="Genomic_DNA"/>
</dbReference>
<comment type="caution">
    <text evidence="1">The sequence shown here is derived from an EMBL/GenBank/DDBJ whole genome shotgun (WGS) entry which is preliminary data.</text>
</comment>
<protein>
    <submittedName>
        <fullName evidence="1">Uncharacterized protein</fullName>
    </submittedName>
</protein>
<accession>A0AAE0BVS8</accession>
<dbReference type="Proteomes" id="UP001190700">
    <property type="component" value="Unassembled WGS sequence"/>
</dbReference>
<organism evidence="1 2">
    <name type="scientific">Cymbomonas tetramitiformis</name>
    <dbReference type="NCBI Taxonomy" id="36881"/>
    <lineage>
        <taxon>Eukaryota</taxon>
        <taxon>Viridiplantae</taxon>
        <taxon>Chlorophyta</taxon>
        <taxon>Pyramimonadophyceae</taxon>
        <taxon>Pyramimonadales</taxon>
        <taxon>Pyramimonadaceae</taxon>
        <taxon>Cymbomonas</taxon>
    </lineage>
</organism>
<reference evidence="1 2" key="1">
    <citation type="journal article" date="2015" name="Genome Biol. Evol.">
        <title>Comparative Genomics of a Bacterivorous Green Alga Reveals Evolutionary Causalities and Consequences of Phago-Mixotrophic Mode of Nutrition.</title>
        <authorList>
            <person name="Burns J.A."/>
            <person name="Paasch A."/>
            <person name="Narechania A."/>
            <person name="Kim E."/>
        </authorList>
    </citation>
    <scope>NUCLEOTIDE SEQUENCE [LARGE SCALE GENOMIC DNA]</scope>
    <source>
        <strain evidence="1 2">PLY_AMNH</strain>
    </source>
</reference>
<proteinExistence type="predicted"/>
<dbReference type="InterPro" id="IPR016024">
    <property type="entry name" value="ARM-type_fold"/>
</dbReference>
<dbReference type="AlphaFoldDB" id="A0AAE0BVS8"/>
<gene>
    <name evidence="1" type="ORF">CYMTET_47609</name>
</gene>
<name>A0AAE0BVS8_9CHLO</name>
<keyword evidence="2" id="KW-1185">Reference proteome</keyword>
<dbReference type="SUPFAM" id="SSF48371">
    <property type="entry name" value="ARM repeat"/>
    <property type="match status" value="1"/>
</dbReference>
<evidence type="ECO:0000313" key="2">
    <source>
        <dbReference type="Proteomes" id="UP001190700"/>
    </source>
</evidence>
<evidence type="ECO:0000313" key="1">
    <source>
        <dbReference type="EMBL" id="KAK3242705.1"/>
    </source>
</evidence>
<sequence>MANMDPNDSLRNLRTGDLYATPVLNSVDAYDQMMSLQIGSQQVPLRGITPGSYMSGTTDPRAQGMNQDSLLNPVGLGSRDSLSARPMTAGHRMDALVPSEAANSMSLSYSSYGIDGSKLNRDKPLELRAVSADQATRALKFTHWCDQLGSQDPGMAQVAADEIGRAAAEPVTRGEICVHLQTNPIAIMYLEGLVSSREGQFGQVGASAITAIHNLAQESTAHFLLLNRLLPAHRTKLAEEIMVDMLRMLYADANLQGGDRKMTQRCAQTIRYFCCSAPDVWEKMSADVVNELFKAFSRMLSSQDSLVFAEASIAARIFVSRNGNALEAVARRSTQSPDACSTFAGLVSAMLEALKYWAELGDRDGYDGGGPATLSMHNTEPDAGPVWDMLVWFAKYPLGIRRLLVEDIEMTASSKVPKDFLKVQVGTTGRHEDVGALVIFDLTEHLHFTKNRRAGRALQVLQLLVDGTCAEACLTRHPQPGALIVALAHCMRSQIELRDTQLSAPLAEQARRILETLTGPLTLGSWISNPLPQGPVEAAMQEVVCAVLVLQKDAAKEGGAAVARTGVGMLAEEAAVLQTLTESVYNIVVRAPKDVLMKLGPNGTLYNLIEASSQTMSCEIALAHLAVKTVNVLAHYTNLAAYLKIPEGLTARETLITNLCLRCFLPSQSSTNENINLMGQALETISSLLVGDELADELLDVLLGDPTQSSNPLMSSLMSFFTPSSLEPKTKTAVDLFMQALLNAMDLHNLALVDKTLALLAAVLMKPAGFKRIAQQPPQTVEGILRRLVALLGTKIKWGDPYNGQSLHGEALHGHNISRHGAICLYMFTCNSAGLASLNQLGTSDKAGMVSHLRRLQMVRDDPEMSSAAQRTLQNLLSHGDRTWDSLTVMQGQQSRSFFTTPDYKY</sequence>